<dbReference type="PANTHER" id="PTHR30483">
    <property type="entry name" value="LEUCINE-SPECIFIC-BINDING PROTEIN"/>
    <property type="match status" value="1"/>
</dbReference>
<dbReference type="RefSeq" id="WP_011764863.1">
    <property type="nucleotide sequence ID" value="NC_008702.1"/>
</dbReference>
<dbReference type="InterPro" id="IPR028082">
    <property type="entry name" value="Peripla_BP_I"/>
</dbReference>
<feature type="domain" description="Leucine-binding protein" evidence="4">
    <location>
        <begin position="27"/>
        <end position="363"/>
    </location>
</feature>
<dbReference type="Pfam" id="PF13458">
    <property type="entry name" value="Peripla_BP_6"/>
    <property type="match status" value="1"/>
</dbReference>
<dbReference type="STRING" id="62928.azo1129"/>
<reference evidence="5 6" key="1">
    <citation type="journal article" date="2006" name="Nat. Biotechnol.">
        <title>Complete genome of the mutualistic, N2-fixing grass endophyte Azoarcus sp. strain BH72.</title>
        <authorList>
            <person name="Krause A."/>
            <person name="Ramakumar A."/>
            <person name="Bartels D."/>
            <person name="Battistoni F."/>
            <person name="Bekel T."/>
            <person name="Boch J."/>
            <person name="Boehm M."/>
            <person name="Friedrich F."/>
            <person name="Hurek T."/>
            <person name="Krause L."/>
            <person name="Linke B."/>
            <person name="McHardy A.C."/>
            <person name="Sarkar A."/>
            <person name="Schneiker S."/>
            <person name="Syed A.A."/>
            <person name="Thauer R."/>
            <person name="Vorhoelter F.-J."/>
            <person name="Weidner S."/>
            <person name="Puehler A."/>
            <person name="Reinhold-Hurek B."/>
            <person name="Kaiser O."/>
            <person name="Goesmann A."/>
        </authorList>
    </citation>
    <scope>NUCLEOTIDE SEQUENCE [LARGE SCALE GENOMIC DNA]</scope>
    <source>
        <strain evidence="5 6">BH72</strain>
    </source>
</reference>
<evidence type="ECO:0000256" key="2">
    <source>
        <dbReference type="ARBA" id="ARBA00022729"/>
    </source>
</evidence>
<dbReference type="KEGG" id="azo:azo1129"/>
<dbReference type="InterPro" id="IPR028081">
    <property type="entry name" value="Leu-bd"/>
</dbReference>
<evidence type="ECO:0000313" key="5">
    <source>
        <dbReference type="EMBL" id="CAL93746.1"/>
    </source>
</evidence>
<dbReference type="SUPFAM" id="SSF53822">
    <property type="entry name" value="Periplasmic binding protein-like I"/>
    <property type="match status" value="1"/>
</dbReference>
<evidence type="ECO:0000256" key="1">
    <source>
        <dbReference type="ARBA" id="ARBA00010062"/>
    </source>
</evidence>
<dbReference type="InterPro" id="IPR051010">
    <property type="entry name" value="BCAA_transport"/>
</dbReference>
<organism evidence="5 6">
    <name type="scientific">Azoarcus sp. (strain BH72)</name>
    <dbReference type="NCBI Taxonomy" id="418699"/>
    <lineage>
        <taxon>Bacteria</taxon>
        <taxon>Pseudomonadati</taxon>
        <taxon>Pseudomonadota</taxon>
        <taxon>Betaproteobacteria</taxon>
        <taxon>Rhodocyclales</taxon>
        <taxon>Zoogloeaceae</taxon>
        <taxon>Azoarcus</taxon>
    </lineage>
</organism>
<dbReference type="eggNOG" id="COG0683">
    <property type="taxonomic scope" value="Bacteria"/>
</dbReference>
<dbReference type="OrthoDB" id="8522748at2"/>
<dbReference type="Proteomes" id="UP000002588">
    <property type="component" value="Chromosome"/>
</dbReference>
<protein>
    <submittedName>
        <fullName evidence="5">Probable ABC transporter substrate binding protein</fullName>
    </submittedName>
</protein>
<comment type="similarity">
    <text evidence="1">Belongs to the leucine-binding protein family.</text>
</comment>
<name>A1K4J1_AZOSB</name>
<dbReference type="AlphaFoldDB" id="A1K4J1"/>
<dbReference type="HOGENOM" id="CLU_027128_1_2_4"/>
<evidence type="ECO:0000259" key="4">
    <source>
        <dbReference type="Pfam" id="PF13458"/>
    </source>
</evidence>
<dbReference type="Gene3D" id="3.40.50.2300">
    <property type="match status" value="2"/>
</dbReference>
<feature type="chain" id="PRO_5002635828" evidence="3">
    <location>
        <begin position="25"/>
        <end position="395"/>
    </location>
</feature>
<dbReference type="EMBL" id="AM406670">
    <property type="protein sequence ID" value="CAL93746.1"/>
    <property type="molecule type" value="Genomic_DNA"/>
</dbReference>
<keyword evidence="6" id="KW-1185">Reference proteome</keyword>
<dbReference type="PANTHER" id="PTHR30483:SF6">
    <property type="entry name" value="PERIPLASMIC BINDING PROTEIN OF ABC TRANSPORTER FOR NATURAL AMINO ACIDS"/>
    <property type="match status" value="1"/>
</dbReference>
<dbReference type="KEGG" id="aoa:dqs_1240"/>
<evidence type="ECO:0000256" key="3">
    <source>
        <dbReference type="SAM" id="SignalP"/>
    </source>
</evidence>
<proteinExistence type="inferred from homology"/>
<evidence type="ECO:0000313" key="6">
    <source>
        <dbReference type="Proteomes" id="UP000002588"/>
    </source>
</evidence>
<keyword evidence="2 3" id="KW-0732">Signal</keyword>
<gene>
    <name evidence="5" type="ordered locus">azo1129</name>
</gene>
<feature type="signal peptide" evidence="3">
    <location>
        <begin position="1"/>
        <end position="24"/>
    </location>
</feature>
<sequence length="395" mass="42526">MKGTLTRTAAALLALGLLCAPAHAADEIRIGFMTTLSGPGAALGTEVRDGFLLALKHSGDKFGGLPVKMEVVDDQQNPQTGRQTVERFLKRDKVDLVTGGVFSNVVLPVLPSILQADTVYLSTNTGPRDYAADKCDPNFFALAWQNEDIPAAMGKFASDMGYKKVAMIAPNYPGGRESLEGFKHLYKGEIVEEIYTKLGQLDYAAELATIRVAKPDAVFFFLPGGMGVNFIKQFDGAGLSKTIPLLAPGFSADEDTIKAVGESITGLYNASQWAADLDNAANKRFVADYIKTYGRIPTMYAAQAYDTAMLIDSAVKKVGGKIEDKAAFRKALRAADFQSVRGSFRFNTNQYPVQDIYMRAVAKNAQGQTTNKTVGVVIKAHADRFAAECKMAAGG</sequence>
<accession>A1K4J1</accession>
<dbReference type="CDD" id="cd06359">
    <property type="entry name" value="PBP1_Nba-like"/>
    <property type="match status" value="1"/>
</dbReference>